<sequence length="581" mass="67206">MKVSTFFSISAIAAKRDKIKLSQSRLSLESTQGRQFTDCGGLFEFTKEMTSVEIFSPVDPEDATVYPPNASCEWLLQDECADSFTINAIKLDIEGHERCVWDYLAFANQDRTYNATFCNDYNDYYDYSDDDSEFHALKEGGEIVIPGNSISITFISDGVVQQEGFKISVIPNRPEGSECTPNINEPVCKFPYNSDGSVMMKTWDISTHDKLVPFSNYADTFEQEPLEDVEWHMQECANRCVATPGCFKFKVGQNCILRGNKMEEPRFQSYAINGEDCPSDPSNRLWIDRKATTQVFCNFSGVESAEEYLEYLRSKNQQMTKWNVTDVDGHNGALTTRKMTRRWTFSQATERPATWGQWYTFVTTIFFRDYLVPVNATATATTQQQRKRRQAEENEELIAIANQEVQAFIANLEIGDDVEVLETEVSEIELENLDPIDDTDTNQMIYAYSSIRALLDSSMKSKGTRRQPQKMKQFDHVNRRFSWMYDHISDDCEIPTDSIFGTEKWTIPEIMEENICSSFVSLMESTMLFYDHKVCLDHINLKENRRARRRYERIESDFFRSKKVFNRLLRGLKCEEQLETN</sequence>
<proteinExistence type="predicted"/>
<keyword evidence="1" id="KW-0677">Repeat</keyword>
<evidence type="ECO:0000256" key="2">
    <source>
        <dbReference type="ARBA" id="ARBA00023157"/>
    </source>
</evidence>
<dbReference type="SMART" id="SM00042">
    <property type="entry name" value="CUB"/>
    <property type="match status" value="1"/>
</dbReference>
<evidence type="ECO:0000256" key="3">
    <source>
        <dbReference type="PROSITE-ProRule" id="PRU00059"/>
    </source>
</evidence>
<keyword evidence="2" id="KW-1015">Disulfide bond</keyword>
<dbReference type="PANTHER" id="PTHR24251">
    <property type="entry name" value="OVOCHYMASE-RELATED"/>
    <property type="match status" value="1"/>
</dbReference>
<organism evidence="5 6">
    <name type="scientific">Oikopleura dioica</name>
    <name type="common">Tunicate</name>
    <dbReference type="NCBI Taxonomy" id="34765"/>
    <lineage>
        <taxon>Eukaryota</taxon>
        <taxon>Metazoa</taxon>
        <taxon>Chordata</taxon>
        <taxon>Tunicata</taxon>
        <taxon>Appendicularia</taxon>
        <taxon>Copelata</taxon>
        <taxon>Oikopleuridae</taxon>
        <taxon>Oikopleura</taxon>
    </lineage>
</organism>
<reference evidence="5 6" key="1">
    <citation type="submission" date="2021-04" db="EMBL/GenBank/DDBJ databases">
        <authorList>
            <person name="Bliznina A."/>
        </authorList>
    </citation>
    <scope>NUCLEOTIDE SEQUENCE [LARGE SCALE GENOMIC DNA]</scope>
</reference>
<evidence type="ECO:0000259" key="4">
    <source>
        <dbReference type="PROSITE" id="PS01180"/>
    </source>
</evidence>
<keyword evidence="6" id="KW-1185">Reference proteome</keyword>
<evidence type="ECO:0000256" key="1">
    <source>
        <dbReference type="ARBA" id="ARBA00022737"/>
    </source>
</evidence>
<gene>
    <name evidence="5" type="ORF">OKIOD_LOCUS9280</name>
</gene>
<protein>
    <submittedName>
        <fullName evidence="5">Oidioi.mRNA.OKI2018_I69.chr1.g515.t1.cds</fullName>
    </submittedName>
</protein>
<feature type="domain" description="CUB" evidence="4">
    <location>
        <begin position="39"/>
        <end position="172"/>
    </location>
</feature>
<dbReference type="Pfam" id="PF00431">
    <property type="entry name" value="CUB"/>
    <property type="match status" value="1"/>
</dbReference>
<accession>A0ABN7SNZ1</accession>
<evidence type="ECO:0000313" key="5">
    <source>
        <dbReference type="EMBL" id="CAG5102893.1"/>
    </source>
</evidence>
<dbReference type="Gene3D" id="2.60.120.290">
    <property type="entry name" value="Spermadhesin, CUB domain"/>
    <property type="match status" value="1"/>
</dbReference>
<dbReference type="PANTHER" id="PTHR24251:SF30">
    <property type="entry name" value="MEMBRANE FRIZZLED-RELATED PROTEIN"/>
    <property type="match status" value="1"/>
</dbReference>
<evidence type="ECO:0000313" key="6">
    <source>
        <dbReference type="Proteomes" id="UP001158576"/>
    </source>
</evidence>
<dbReference type="InterPro" id="IPR000859">
    <property type="entry name" value="CUB_dom"/>
</dbReference>
<dbReference type="CDD" id="cd00041">
    <property type="entry name" value="CUB"/>
    <property type="match status" value="1"/>
</dbReference>
<dbReference type="EMBL" id="OU015566">
    <property type="protein sequence ID" value="CAG5102893.1"/>
    <property type="molecule type" value="Genomic_DNA"/>
</dbReference>
<dbReference type="Proteomes" id="UP001158576">
    <property type="component" value="Chromosome 1"/>
</dbReference>
<name>A0ABN7SNZ1_OIKDI</name>
<dbReference type="InterPro" id="IPR035914">
    <property type="entry name" value="Sperma_CUB_dom_sf"/>
</dbReference>
<dbReference type="PROSITE" id="PS01180">
    <property type="entry name" value="CUB"/>
    <property type="match status" value="1"/>
</dbReference>
<dbReference type="SUPFAM" id="SSF49854">
    <property type="entry name" value="Spermadhesin, CUB domain"/>
    <property type="match status" value="1"/>
</dbReference>
<comment type="caution">
    <text evidence="3">Lacks conserved residue(s) required for the propagation of feature annotation.</text>
</comment>